<reference evidence="2" key="1">
    <citation type="submission" date="2020-12" db="EMBL/GenBank/DDBJ databases">
        <title>The genome sequence of Inhella sp. 1Y17.</title>
        <authorList>
            <person name="Liu Y."/>
        </authorList>
    </citation>
    <scope>NUCLEOTIDE SEQUENCE</scope>
    <source>
        <strain evidence="2">1Y17</strain>
    </source>
</reference>
<evidence type="ECO:0000256" key="1">
    <source>
        <dbReference type="SAM" id="SignalP"/>
    </source>
</evidence>
<protein>
    <submittedName>
        <fullName evidence="2">Phosphate starvation-inducible protein PsiF</fullName>
    </submittedName>
</protein>
<keyword evidence="1" id="KW-0732">Signal</keyword>
<dbReference type="AlphaFoldDB" id="A0A931NE97"/>
<accession>A0A931NE97</accession>
<dbReference type="InterPro" id="IPR011690">
    <property type="entry name" value="P_starv_induced_PsiF"/>
</dbReference>
<evidence type="ECO:0000313" key="3">
    <source>
        <dbReference type="Proteomes" id="UP000613266"/>
    </source>
</evidence>
<evidence type="ECO:0000313" key="2">
    <source>
        <dbReference type="EMBL" id="MBH9577457.1"/>
    </source>
</evidence>
<sequence length="98" mass="10654">MKIKALPLMLVFALAAGGAWAGPQQERMKHCNAEAKTKNLAGEERKSFMSNCLKAKPEAPAAPATQQDKMKTCNADAKTKNLAGDERKKFMSECLKGK</sequence>
<feature type="chain" id="PRO_5037802437" evidence="1">
    <location>
        <begin position="22"/>
        <end position="98"/>
    </location>
</feature>
<dbReference type="Proteomes" id="UP000613266">
    <property type="component" value="Unassembled WGS sequence"/>
</dbReference>
<dbReference type="RefSeq" id="WP_198111223.1">
    <property type="nucleotide sequence ID" value="NZ_JAEDAK010000006.1"/>
</dbReference>
<dbReference type="Pfam" id="PF07769">
    <property type="entry name" value="PsiF_repeat"/>
    <property type="match status" value="2"/>
</dbReference>
<organism evidence="2 3">
    <name type="scientific">Inhella proteolytica</name>
    <dbReference type="NCBI Taxonomy" id="2795029"/>
    <lineage>
        <taxon>Bacteria</taxon>
        <taxon>Pseudomonadati</taxon>
        <taxon>Pseudomonadota</taxon>
        <taxon>Betaproteobacteria</taxon>
        <taxon>Burkholderiales</taxon>
        <taxon>Sphaerotilaceae</taxon>
        <taxon>Inhella</taxon>
    </lineage>
</organism>
<dbReference type="EMBL" id="JAEDAK010000006">
    <property type="protein sequence ID" value="MBH9577457.1"/>
    <property type="molecule type" value="Genomic_DNA"/>
</dbReference>
<name>A0A931NE97_9BURK</name>
<feature type="signal peptide" evidence="1">
    <location>
        <begin position="1"/>
        <end position="21"/>
    </location>
</feature>
<gene>
    <name evidence="2" type="ORF">I7X39_11145</name>
</gene>
<keyword evidence="3" id="KW-1185">Reference proteome</keyword>
<proteinExistence type="predicted"/>
<comment type="caution">
    <text evidence="2">The sequence shown here is derived from an EMBL/GenBank/DDBJ whole genome shotgun (WGS) entry which is preliminary data.</text>
</comment>